<evidence type="ECO:0000313" key="4">
    <source>
        <dbReference type="Proteomes" id="UP001303236"/>
    </source>
</evidence>
<reference evidence="3 4" key="1">
    <citation type="submission" date="2023-09" db="EMBL/GenBank/DDBJ databases">
        <title>Genome completion map analysis of the actinomycetes C11-1.</title>
        <authorList>
            <person name="Qin P."/>
            <person name="Guan P."/>
        </authorList>
    </citation>
    <scope>NUCLEOTIDE SEQUENCE [LARGE SCALE GENOMIC DNA]</scope>
    <source>
        <strain evidence="3 4">C11-1</strain>
    </source>
</reference>
<keyword evidence="4" id="KW-1185">Reference proteome</keyword>
<name>A0ABY9VZ78_9ACTN</name>
<dbReference type="Pfam" id="PF24623">
    <property type="entry name" value="Phage_zn_bind_8"/>
    <property type="match status" value="1"/>
</dbReference>
<evidence type="ECO:0000259" key="2">
    <source>
        <dbReference type="Pfam" id="PF24623"/>
    </source>
</evidence>
<dbReference type="Proteomes" id="UP001303236">
    <property type="component" value="Chromosome"/>
</dbReference>
<feature type="region of interest" description="Disordered" evidence="1">
    <location>
        <begin position="53"/>
        <end position="89"/>
    </location>
</feature>
<accession>A0ABY9VZ78</accession>
<sequence>MGKFTNYKDQQTLHILRMIHVQVAAFAASQPDATLADFEQYIRLEMEDFDAETEANKRSAEDAVLTKPLTGPLADPNRQAAFRKRQADSPADESVRRTWWAEQTAVLQEIKAQGIKEALDWDCRACGARIGDACHTSGGRVRAPHFLRVTDAELPYHQAYGTRRPQRA</sequence>
<organism evidence="3 4">
    <name type="scientific">Streptomyces durocortorensis</name>
    <dbReference type="NCBI Taxonomy" id="2811104"/>
    <lineage>
        <taxon>Bacteria</taxon>
        <taxon>Bacillati</taxon>
        <taxon>Actinomycetota</taxon>
        <taxon>Actinomycetes</taxon>
        <taxon>Kitasatosporales</taxon>
        <taxon>Streptomycetaceae</taxon>
        <taxon>Streptomyces</taxon>
    </lineage>
</organism>
<proteinExistence type="predicted"/>
<feature type="domain" description="DNA-binding phage zinc finger" evidence="2">
    <location>
        <begin position="112"/>
        <end position="162"/>
    </location>
</feature>
<evidence type="ECO:0000256" key="1">
    <source>
        <dbReference type="SAM" id="MobiDB-lite"/>
    </source>
</evidence>
<gene>
    <name evidence="3" type="ORF">RI138_14585</name>
</gene>
<dbReference type="InterPro" id="IPR056911">
    <property type="entry name" value="Phage_Znf_bind_put"/>
</dbReference>
<dbReference type="EMBL" id="CP134500">
    <property type="protein sequence ID" value="WNF27955.1"/>
    <property type="molecule type" value="Genomic_DNA"/>
</dbReference>
<protein>
    <recommendedName>
        <fullName evidence="2">DNA-binding phage zinc finger domain-containing protein</fullName>
    </recommendedName>
</protein>
<evidence type="ECO:0000313" key="3">
    <source>
        <dbReference type="EMBL" id="WNF27955.1"/>
    </source>
</evidence>